<dbReference type="PATRIC" id="fig|1122985.7.peg.2122"/>
<keyword evidence="2" id="KW-1185">Reference proteome</keyword>
<dbReference type="AlphaFoldDB" id="A0A069QPW2"/>
<accession>A0A069QPW2</accession>
<evidence type="ECO:0000313" key="2">
    <source>
        <dbReference type="Proteomes" id="UP000027442"/>
    </source>
</evidence>
<comment type="caution">
    <text evidence="1">The sequence shown here is derived from an EMBL/GenBank/DDBJ whole genome shotgun (WGS) entry which is preliminary data.</text>
</comment>
<name>A0A069QPW2_HOYLO</name>
<protein>
    <submittedName>
        <fullName evidence="1">Uncharacterized protein</fullName>
    </submittedName>
</protein>
<reference evidence="1 2" key="1">
    <citation type="submission" date="2013-08" db="EMBL/GenBank/DDBJ databases">
        <authorList>
            <person name="Weinstock G."/>
            <person name="Sodergren E."/>
            <person name="Wylie T."/>
            <person name="Fulton L."/>
            <person name="Fulton R."/>
            <person name="Fronick C."/>
            <person name="O'Laughlin M."/>
            <person name="Godfrey J."/>
            <person name="Miner T."/>
            <person name="Herter B."/>
            <person name="Appelbaum E."/>
            <person name="Cordes M."/>
            <person name="Lek S."/>
            <person name="Wollam A."/>
            <person name="Pepin K.H."/>
            <person name="Palsikar V.B."/>
            <person name="Mitreva M."/>
            <person name="Wilson R.K."/>
        </authorList>
    </citation>
    <scope>NUCLEOTIDE SEQUENCE [LARGE SCALE GENOMIC DNA]</scope>
    <source>
        <strain evidence="1 2">ATCC 15930</strain>
    </source>
</reference>
<evidence type="ECO:0000313" key="1">
    <source>
        <dbReference type="EMBL" id="KDR51896.1"/>
    </source>
</evidence>
<proteinExistence type="predicted"/>
<dbReference type="Proteomes" id="UP000027442">
    <property type="component" value="Unassembled WGS sequence"/>
</dbReference>
<dbReference type="EMBL" id="JNGW01000088">
    <property type="protein sequence ID" value="KDR51896.1"/>
    <property type="molecule type" value="Genomic_DNA"/>
</dbReference>
<organism evidence="1 2">
    <name type="scientific">Hoylesella loescheii DSM 19665 = JCM 12249 = ATCC 15930</name>
    <dbReference type="NCBI Taxonomy" id="1122985"/>
    <lineage>
        <taxon>Bacteria</taxon>
        <taxon>Pseudomonadati</taxon>
        <taxon>Bacteroidota</taxon>
        <taxon>Bacteroidia</taxon>
        <taxon>Bacteroidales</taxon>
        <taxon>Prevotellaceae</taxon>
        <taxon>Hoylesella</taxon>
    </lineage>
</organism>
<sequence length="74" mass="8400">MFSFTICWLLPCYKGSKALSPHNDGEKNRQHTSTESELTQSFCIGIAVRSGLRLTLKTGQSHIEQWHSVYRSSL</sequence>
<dbReference type="HOGENOM" id="CLU_2684741_0_0_10"/>
<gene>
    <name evidence="1" type="ORF">HMPREF1991_02044</name>
</gene>